<evidence type="ECO:0000313" key="8">
    <source>
        <dbReference type="Proteomes" id="UP000886523"/>
    </source>
</evidence>
<evidence type="ECO:0008006" key="9">
    <source>
        <dbReference type="Google" id="ProtNLM"/>
    </source>
</evidence>
<name>A0A9P6AM66_9AGAM</name>
<keyword evidence="3 6" id="KW-1133">Transmembrane helix</keyword>
<evidence type="ECO:0000256" key="6">
    <source>
        <dbReference type="SAM" id="Phobius"/>
    </source>
</evidence>
<gene>
    <name evidence="7" type="ORF">BS47DRAFT_1373784</name>
</gene>
<evidence type="ECO:0000256" key="2">
    <source>
        <dbReference type="ARBA" id="ARBA00022692"/>
    </source>
</evidence>
<evidence type="ECO:0000313" key="7">
    <source>
        <dbReference type="EMBL" id="KAF9507855.1"/>
    </source>
</evidence>
<keyword evidence="8" id="KW-1185">Reference proteome</keyword>
<feature type="transmembrane region" description="Helical" evidence="6">
    <location>
        <begin position="151"/>
        <end position="175"/>
    </location>
</feature>
<feature type="transmembrane region" description="Helical" evidence="6">
    <location>
        <begin position="120"/>
        <end position="139"/>
    </location>
</feature>
<keyword evidence="4 6" id="KW-0472">Membrane</keyword>
<feature type="transmembrane region" description="Helical" evidence="6">
    <location>
        <begin position="195"/>
        <end position="218"/>
    </location>
</feature>
<dbReference type="OrthoDB" id="242866at2759"/>
<sequence length="253" mass="28788">MSKSDLQNPFSSTASLDQNPFEDPHPNPYADLERRERELQAREAALNSRQALLERRPKSNWPFFYPLIFHSIELEIPEPSRPLMSRLYQLWLVLLATLVINIIACIFILIAGSSDGGKDLGASISYLPLIGILSFLLWYRPIYNGYMKEQALYYYLYFFFCGWHLLFSVYMIIGIPSTGSAGLIQTVSMFSRGHIAAAILGVFATAGWTVQGLGNLFYYREIWSHHNAEGHSFTKAKGELAEHGARSYFSRQT</sequence>
<feature type="transmembrane region" description="Helical" evidence="6">
    <location>
        <begin position="90"/>
        <end position="114"/>
    </location>
</feature>
<protein>
    <recommendedName>
        <fullName evidence="9">Scamp-domain-containing protein</fullName>
    </recommendedName>
</protein>
<dbReference type="GO" id="GO:0032588">
    <property type="term" value="C:trans-Golgi network membrane"/>
    <property type="evidence" value="ECO:0007669"/>
    <property type="project" value="TreeGrafter"/>
</dbReference>
<feature type="compositionally biased region" description="Polar residues" evidence="5">
    <location>
        <begin position="1"/>
        <end position="18"/>
    </location>
</feature>
<proteinExistence type="predicted"/>
<evidence type="ECO:0000256" key="1">
    <source>
        <dbReference type="ARBA" id="ARBA00004141"/>
    </source>
</evidence>
<dbReference type="GO" id="GO:0055038">
    <property type="term" value="C:recycling endosome membrane"/>
    <property type="evidence" value="ECO:0007669"/>
    <property type="project" value="TreeGrafter"/>
</dbReference>
<evidence type="ECO:0000256" key="3">
    <source>
        <dbReference type="ARBA" id="ARBA00022989"/>
    </source>
</evidence>
<accession>A0A9P6AM66</accession>
<dbReference type="AlphaFoldDB" id="A0A9P6AM66"/>
<dbReference type="EMBL" id="MU129070">
    <property type="protein sequence ID" value="KAF9507855.1"/>
    <property type="molecule type" value="Genomic_DNA"/>
</dbReference>
<evidence type="ECO:0000256" key="5">
    <source>
        <dbReference type="SAM" id="MobiDB-lite"/>
    </source>
</evidence>
<dbReference type="GO" id="GO:0015031">
    <property type="term" value="P:protein transport"/>
    <property type="evidence" value="ECO:0007669"/>
    <property type="project" value="InterPro"/>
</dbReference>
<dbReference type="PANTHER" id="PTHR10687:SF90">
    <property type="entry name" value="SECRETORY CARRIER MEMBRANE PROTEIN"/>
    <property type="match status" value="1"/>
</dbReference>
<organism evidence="7 8">
    <name type="scientific">Hydnum rufescens UP504</name>
    <dbReference type="NCBI Taxonomy" id="1448309"/>
    <lineage>
        <taxon>Eukaryota</taxon>
        <taxon>Fungi</taxon>
        <taxon>Dikarya</taxon>
        <taxon>Basidiomycota</taxon>
        <taxon>Agaricomycotina</taxon>
        <taxon>Agaricomycetes</taxon>
        <taxon>Cantharellales</taxon>
        <taxon>Hydnaceae</taxon>
        <taxon>Hydnum</taxon>
    </lineage>
</organism>
<feature type="region of interest" description="Disordered" evidence="5">
    <location>
        <begin position="1"/>
        <end position="34"/>
    </location>
</feature>
<dbReference type="Proteomes" id="UP000886523">
    <property type="component" value="Unassembled WGS sequence"/>
</dbReference>
<keyword evidence="2 6" id="KW-0812">Transmembrane</keyword>
<comment type="caution">
    <text evidence="7">The sequence shown here is derived from an EMBL/GenBank/DDBJ whole genome shotgun (WGS) entry which is preliminary data.</text>
</comment>
<dbReference type="PANTHER" id="PTHR10687">
    <property type="entry name" value="SECRETORY CARRIER-ASSOCIATED MEMBRANE PROTEIN SCAMP"/>
    <property type="match status" value="1"/>
</dbReference>
<evidence type="ECO:0000256" key="4">
    <source>
        <dbReference type="ARBA" id="ARBA00023136"/>
    </source>
</evidence>
<dbReference type="Pfam" id="PF04144">
    <property type="entry name" value="SCAMP"/>
    <property type="match status" value="1"/>
</dbReference>
<dbReference type="InterPro" id="IPR007273">
    <property type="entry name" value="SCAMP"/>
</dbReference>
<reference evidence="7" key="1">
    <citation type="journal article" date="2020" name="Nat. Commun.">
        <title>Large-scale genome sequencing of mycorrhizal fungi provides insights into the early evolution of symbiotic traits.</title>
        <authorList>
            <person name="Miyauchi S."/>
            <person name="Kiss E."/>
            <person name="Kuo A."/>
            <person name="Drula E."/>
            <person name="Kohler A."/>
            <person name="Sanchez-Garcia M."/>
            <person name="Morin E."/>
            <person name="Andreopoulos B."/>
            <person name="Barry K.W."/>
            <person name="Bonito G."/>
            <person name="Buee M."/>
            <person name="Carver A."/>
            <person name="Chen C."/>
            <person name="Cichocki N."/>
            <person name="Clum A."/>
            <person name="Culley D."/>
            <person name="Crous P.W."/>
            <person name="Fauchery L."/>
            <person name="Girlanda M."/>
            <person name="Hayes R.D."/>
            <person name="Keri Z."/>
            <person name="LaButti K."/>
            <person name="Lipzen A."/>
            <person name="Lombard V."/>
            <person name="Magnuson J."/>
            <person name="Maillard F."/>
            <person name="Murat C."/>
            <person name="Nolan M."/>
            <person name="Ohm R.A."/>
            <person name="Pangilinan J."/>
            <person name="Pereira M.F."/>
            <person name="Perotto S."/>
            <person name="Peter M."/>
            <person name="Pfister S."/>
            <person name="Riley R."/>
            <person name="Sitrit Y."/>
            <person name="Stielow J.B."/>
            <person name="Szollosi G."/>
            <person name="Zifcakova L."/>
            <person name="Stursova M."/>
            <person name="Spatafora J.W."/>
            <person name="Tedersoo L."/>
            <person name="Vaario L.M."/>
            <person name="Yamada A."/>
            <person name="Yan M."/>
            <person name="Wang P."/>
            <person name="Xu J."/>
            <person name="Bruns T."/>
            <person name="Baldrian P."/>
            <person name="Vilgalys R."/>
            <person name="Dunand C."/>
            <person name="Henrissat B."/>
            <person name="Grigoriev I.V."/>
            <person name="Hibbett D."/>
            <person name="Nagy L.G."/>
            <person name="Martin F.M."/>
        </authorList>
    </citation>
    <scope>NUCLEOTIDE SEQUENCE</scope>
    <source>
        <strain evidence="7">UP504</strain>
    </source>
</reference>
<comment type="subcellular location">
    <subcellularLocation>
        <location evidence="1">Membrane</location>
        <topology evidence="1">Multi-pass membrane protein</topology>
    </subcellularLocation>
</comment>